<feature type="compositionally biased region" description="Basic and acidic residues" evidence="4">
    <location>
        <begin position="582"/>
        <end position="593"/>
    </location>
</feature>
<dbReference type="SUPFAM" id="SSF56112">
    <property type="entry name" value="Protein kinase-like (PK-like)"/>
    <property type="match status" value="1"/>
</dbReference>
<dbReference type="EMBL" id="HAEJ01018570">
    <property type="protein sequence ID" value="SBS59027.1"/>
    <property type="molecule type" value="Transcribed_RNA"/>
</dbReference>
<organism evidence="6">
    <name type="scientific">Nothobranchius furzeri</name>
    <name type="common">Turquoise killifish</name>
    <dbReference type="NCBI Taxonomy" id="105023"/>
    <lineage>
        <taxon>Eukaryota</taxon>
        <taxon>Metazoa</taxon>
        <taxon>Chordata</taxon>
        <taxon>Craniata</taxon>
        <taxon>Vertebrata</taxon>
        <taxon>Euteleostomi</taxon>
        <taxon>Actinopterygii</taxon>
        <taxon>Neopterygii</taxon>
        <taxon>Teleostei</taxon>
        <taxon>Neoteleostei</taxon>
        <taxon>Acanthomorphata</taxon>
        <taxon>Ovalentaria</taxon>
        <taxon>Atherinomorphae</taxon>
        <taxon>Cyprinodontiformes</taxon>
        <taxon>Nothobranchiidae</taxon>
        <taxon>Nothobranchius</taxon>
    </lineage>
</organism>
<evidence type="ECO:0000256" key="3">
    <source>
        <dbReference type="ARBA" id="ARBA00022777"/>
    </source>
</evidence>
<evidence type="ECO:0000313" key="6">
    <source>
        <dbReference type="EMBL" id="SBP38560.1"/>
    </source>
</evidence>
<gene>
    <name evidence="6" type="primary">ALPK1</name>
</gene>
<feature type="region of interest" description="Disordered" evidence="4">
    <location>
        <begin position="572"/>
        <end position="614"/>
    </location>
</feature>
<evidence type="ECO:0000259" key="5">
    <source>
        <dbReference type="PROSITE" id="PS51158"/>
    </source>
</evidence>
<dbReference type="PANTHER" id="PTHR46747:SF1">
    <property type="entry name" value="ALPHA-PROTEIN KINASE 1"/>
    <property type="match status" value="1"/>
</dbReference>
<keyword evidence="1" id="KW-0723">Serine/threonine-protein kinase</keyword>
<feature type="region of interest" description="Disordered" evidence="4">
    <location>
        <begin position="495"/>
        <end position="554"/>
    </location>
</feature>
<proteinExistence type="predicted"/>
<dbReference type="GO" id="GO:0004674">
    <property type="term" value="F:protein serine/threonine kinase activity"/>
    <property type="evidence" value="ECO:0007669"/>
    <property type="project" value="UniProtKB-KW"/>
</dbReference>
<dbReference type="GO" id="GO:0005524">
    <property type="term" value="F:ATP binding"/>
    <property type="evidence" value="ECO:0007669"/>
    <property type="project" value="InterPro"/>
</dbReference>
<dbReference type="GO" id="GO:0005929">
    <property type="term" value="C:cilium"/>
    <property type="evidence" value="ECO:0007669"/>
    <property type="project" value="TreeGrafter"/>
</dbReference>
<dbReference type="PANTHER" id="PTHR46747">
    <property type="entry name" value="ALPHA-PROTEIN KINASE 1"/>
    <property type="match status" value="1"/>
</dbReference>
<evidence type="ECO:0000256" key="1">
    <source>
        <dbReference type="ARBA" id="ARBA00022527"/>
    </source>
</evidence>
<dbReference type="GeneID" id="107384791"/>
<dbReference type="EMBL" id="HADY01000075">
    <property type="protein sequence ID" value="SBP38560.1"/>
    <property type="molecule type" value="Transcribed_RNA"/>
</dbReference>
<name>A0A1A7Z8W7_NOTFU</name>
<feature type="compositionally biased region" description="Low complexity" evidence="4">
    <location>
        <begin position="533"/>
        <end position="554"/>
    </location>
</feature>
<dbReference type="SMART" id="SM00811">
    <property type="entry name" value="Alpha_kinase"/>
    <property type="match status" value="1"/>
</dbReference>
<keyword evidence="3 6" id="KW-0418">Kinase</keyword>
<dbReference type="InterPro" id="IPR011009">
    <property type="entry name" value="Kinase-like_dom_sf"/>
</dbReference>
<dbReference type="Gene3D" id="3.20.200.10">
    <property type="entry name" value="MHCK/EF2 kinase"/>
    <property type="match status" value="1"/>
</dbReference>
<dbReference type="GO" id="GO:0002753">
    <property type="term" value="P:cytoplasmic pattern recognition receptor signaling pathway"/>
    <property type="evidence" value="ECO:0007669"/>
    <property type="project" value="TreeGrafter"/>
</dbReference>
<evidence type="ECO:0000256" key="4">
    <source>
        <dbReference type="SAM" id="MobiDB-lite"/>
    </source>
</evidence>
<dbReference type="OMA" id="KCNEICH"/>
<protein>
    <submittedName>
        <fullName evidence="6">Alpha-kinase 1</fullName>
    </submittedName>
</protein>
<dbReference type="GO" id="GO:0045087">
    <property type="term" value="P:innate immune response"/>
    <property type="evidence" value="ECO:0007669"/>
    <property type="project" value="TreeGrafter"/>
</dbReference>
<dbReference type="Pfam" id="PF02816">
    <property type="entry name" value="Alpha_kinase"/>
    <property type="match status" value="1"/>
</dbReference>
<dbReference type="GO" id="GO:0048029">
    <property type="term" value="F:monosaccharide binding"/>
    <property type="evidence" value="ECO:0007669"/>
    <property type="project" value="TreeGrafter"/>
</dbReference>
<dbReference type="RefSeq" id="XP_054592313.1">
    <property type="nucleotide sequence ID" value="XM_054736338.2"/>
</dbReference>
<evidence type="ECO:0000256" key="2">
    <source>
        <dbReference type="ARBA" id="ARBA00022679"/>
    </source>
</evidence>
<dbReference type="KEGG" id="nfu:107384791"/>
<sequence>MEVEDLLQECLKAAEASRLNPVVSAAMRMDYSSSRDLLCAELAFLLQEAVEMKWPFVPEKWQYKKSVSFNDKTNLSDLISKHLTQLLVLLKTSIMAQEGPSAMAVVFLVDRFIYWRDESSQLLKIAKLLHHQHPDTPIAPQLVIRQARVYVNSGRLQKAEYILSSLINNSGTTGCWVYHTDSDRVLIQAVSVQVRGVILQKLGLWLQAAELIWASLVGFYSLPQPDKKGIGTSLGLLANIMVSMNDGDFHTFRTNPVIDMKSLLGNTSHRLLSAAHAAKMAVVCGQYTPLYVLTNATSQGTCLLSYCFSLECPPSQRSSLLKQAREAFATGLLTKAEGDVVTSQQELHTFLKAAYSITVTHKWLGAPVEVVATASRACQKALTHFYDYCHAGPPEKELLCTKIMRLVGQVKRLLCVDPFPESDKGSFIPDSYRNVKDSSVDFTLEVFSKLMQRFKKHHESLCRATARGCKQTEDETNGAELCLTALGTTLETLHTESEAEVDEPQQRSSDSSYEHTPPGWDLCPTLESSDPLSSSWQRLSVSSSGSPRSGSCSSGHGIKMCNQRCVTTDCDDGRSESVLGPNDKKQTEQRHDSGVGSNVGPCHATSSSSSSGDFEKFEMVQAETEILDTEEEWQAGVGVMQKPSGAEGAVHSLSQIALQTSSSSLAGSFSSQSLLGKIAADGNAPMCTKSLPSHQNKPGWGRISESLDSDGSFFIMETDDSEDSPSDLNCTKNQRRVGALSEPQHQKEHNICPNFEIEPIKPAADNSSARSNPELRAVTETRTDDSFEVLELSPDGHQLTAVTSAETSARPQRKSPLCYTCLNPSRSAPVPPDEQFLLSQRDYRALLAGVCHQCLLKRLHSDEAKVKLNREKTAHNALHLKFSKATDLWTAKETCVYIGKSMNMKGSQREAIWVNFLHQEERLSSYVGKDYLKPRGIQVYLMDVERQMTAQHYVTEFNKSLYEKDVMAQIFFIPSEALLILNGDEIVGCLTVEPYMLGNFVKLTNNTRKKDKTFQATEYGLAFGHFTYLFSGGQEVVVDLQGWVTANGKGLTYLTDPQIHSTRIPKGPANFAASGLRLFLEEQHGPECNDICQLLSLPPVA</sequence>
<dbReference type="PROSITE" id="PS51158">
    <property type="entry name" value="ALPHA_KINASE"/>
    <property type="match status" value="1"/>
</dbReference>
<dbReference type="OrthoDB" id="301415at2759"/>
<dbReference type="InterPro" id="IPR043529">
    <property type="entry name" value="ALPK1"/>
</dbReference>
<feature type="domain" description="Alpha-type protein kinase" evidence="5">
    <location>
        <begin position="881"/>
        <end position="1100"/>
    </location>
</feature>
<accession>A0A1A7Z8W7</accession>
<dbReference type="AlphaFoldDB" id="A0A1A7Z8W7"/>
<dbReference type="RefSeq" id="XP_054592310.1">
    <property type="nucleotide sequence ID" value="XM_054736335.2"/>
</dbReference>
<reference evidence="6" key="2">
    <citation type="submission" date="2016-06" db="EMBL/GenBank/DDBJ databases">
        <title>The genome of a short-lived fish provides insights into sex chromosome evolution and the genetic control of aging.</title>
        <authorList>
            <person name="Reichwald K."/>
            <person name="Felder M."/>
            <person name="Petzold A."/>
            <person name="Koch P."/>
            <person name="Groth M."/>
            <person name="Platzer M."/>
        </authorList>
    </citation>
    <scope>NUCLEOTIDE SEQUENCE</scope>
    <source>
        <tissue evidence="6">Brain</tissue>
    </source>
</reference>
<dbReference type="InterPro" id="IPR004166">
    <property type="entry name" value="a-kinase_dom"/>
</dbReference>
<dbReference type="Gene3D" id="3.30.200.20">
    <property type="entry name" value="Phosphorylase Kinase, domain 1"/>
    <property type="match status" value="1"/>
</dbReference>
<keyword evidence="2" id="KW-0808">Transferase</keyword>
<reference evidence="6" key="1">
    <citation type="submission" date="2016-05" db="EMBL/GenBank/DDBJ databases">
        <authorList>
            <person name="Lavstsen T."/>
            <person name="Jespersen J.S."/>
        </authorList>
    </citation>
    <scope>NUCLEOTIDE SEQUENCE</scope>
    <source>
        <tissue evidence="6">Brain</tissue>
    </source>
</reference>